<sequence>MKPLSYRSVDTAQNGQPVPVFADGKTMYSRYDPERDARIFAEGIPESAGCVLVCGLGSALHVSALRRKLPRSKIIVIEASAADIDFLKAHADLSAVFADGDTVLCTPERIERTILETYIPVLHGDFLLAPLRAWADFHPNILSAVKEHVRSAIEKIAADTSTQARFGKIWHRNILQNLLTADTLNCGVIPPIAADKKALITGAGPTLDRTWHIMERNRQRFYVIAADTALAALARRHIAPDAVVTVDGSCVSAGHFYGKLPPETLVIADLCACPAAVRRAVRCGCPILFTGNGHPLGTLASGYFARNGSAPLPELETGAGTVTAAALDFAVKAGFRDVSVLGADFGYTEGKPYAKGTYLDDIYNRCSRRTLPQEQQFTELMYRSPVYRTSASILTTGTMHAYRTAFSAYVQAVRGVRIEWNGTEHYEEPADTDSATKAEHGYDMVPRPYRGREFAVWYTELLRRNDPAAITSVLPLAAWYRTKLDYKNDIFSLLKLAYTQTLRYTESHYGT</sequence>
<dbReference type="EMBL" id="CP002696">
    <property type="protein sequence ID" value="AEE16946.1"/>
    <property type="molecule type" value="Genomic_DNA"/>
</dbReference>
<keyword evidence="3" id="KW-1185">Reference proteome</keyword>
<dbReference type="Pfam" id="PF01973">
    <property type="entry name" value="MptE-like"/>
    <property type="match status" value="1"/>
</dbReference>
<organism evidence="2 3">
    <name type="scientific">Treponema brennaborense (strain DSM 12168 / CIP 105900 / DD5/3)</name>
    <dbReference type="NCBI Taxonomy" id="906968"/>
    <lineage>
        <taxon>Bacteria</taxon>
        <taxon>Pseudomonadati</taxon>
        <taxon>Spirochaetota</taxon>
        <taxon>Spirochaetia</taxon>
        <taxon>Spirochaetales</taxon>
        <taxon>Treponemataceae</taxon>
        <taxon>Treponema</taxon>
    </lineage>
</organism>
<reference evidence="3" key="1">
    <citation type="submission" date="2011-04" db="EMBL/GenBank/DDBJ databases">
        <title>The complete genome of Treponema brennaborense DSM 12168.</title>
        <authorList>
            <person name="Lucas S."/>
            <person name="Han J."/>
            <person name="Lapidus A."/>
            <person name="Bruce D."/>
            <person name="Goodwin L."/>
            <person name="Pitluck S."/>
            <person name="Peters L."/>
            <person name="Kyrpides N."/>
            <person name="Mavromatis K."/>
            <person name="Ivanova N."/>
            <person name="Mikhailova N."/>
            <person name="Pagani I."/>
            <person name="Teshima H."/>
            <person name="Detter J.C."/>
            <person name="Tapia R."/>
            <person name="Han C."/>
            <person name="Land M."/>
            <person name="Hauser L."/>
            <person name="Markowitz V."/>
            <person name="Cheng J.-F."/>
            <person name="Hugenholtz P."/>
            <person name="Woyke T."/>
            <person name="Wu D."/>
            <person name="Gronow S."/>
            <person name="Wellnitz S."/>
            <person name="Brambilla E."/>
            <person name="Klenk H.-P."/>
            <person name="Eisen J.A."/>
        </authorList>
    </citation>
    <scope>NUCLEOTIDE SEQUENCE [LARGE SCALE GENOMIC DNA]</scope>
    <source>
        <strain evidence="3">DSM 12168 / CIP 105900 / DD5/3</strain>
    </source>
</reference>
<dbReference type="Proteomes" id="UP000006546">
    <property type="component" value="Chromosome"/>
</dbReference>
<dbReference type="KEGG" id="tbe:Trebr_1523"/>
<dbReference type="InterPro" id="IPR002826">
    <property type="entry name" value="MptE-like"/>
</dbReference>
<dbReference type="PANTHER" id="PTHR41786">
    <property type="entry name" value="MOTILITY ACCESSORY FACTOR MAF"/>
    <property type="match status" value="1"/>
</dbReference>
<dbReference type="eggNOG" id="COG2604">
    <property type="taxonomic scope" value="Bacteria"/>
</dbReference>
<feature type="domain" description="6-hydroxymethylpterin diphosphokinase MptE-like" evidence="1">
    <location>
        <begin position="195"/>
        <end position="349"/>
    </location>
</feature>
<proteinExistence type="predicted"/>
<dbReference type="RefSeq" id="WP_013758651.1">
    <property type="nucleotide sequence ID" value="NC_015500.1"/>
</dbReference>
<dbReference type="PANTHER" id="PTHR41786:SF1">
    <property type="entry name" value="6-HYDROXYMETHYLPTERIN DIPHOSPHOKINASE MPTE-LIKE DOMAIN-CONTAINING PROTEIN"/>
    <property type="match status" value="1"/>
</dbReference>
<protein>
    <recommendedName>
        <fullName evidence="1">6-hydroxymethylpterin diphosphokinase MptE-like domain-containing protein</fullName>
    </recommendedName>
</protein>
<dbReference type="HOGENOM" id="CLU_034548_0_0_12"/>
<dbReference type="OrthoDB" id="354701at2"/>
<dbReference type="STRING" id="906968.Trebr_1523"/>
<evidence type="ECO:0000313" key="3">
    <source>
        <dbReference type="Proteomes" id="UP000006546"/>
    </source>
</evidence>
<gene>
    <name evidence="2" type="ordered locus">Trebr_1523</name>
</gene>
<evidence type="ECO:0000259" key="1">
    <source>
        <dbReference type="Pfam" id="PF01973"/>
    </source>
</evidence>
<dbReference type="AlphaFoldDB" id="F4LP84"/>
<name>F4LP84_TREBD</name>
<evidence type="ECO:0000313" key="2">
    <source>
        <dbReference type="EMBL" id="AEE16946.1"/>
    </source>
</evidence>
<accession>F4LP84</accession>